<evidence type="ECO:0000313" key="1">
    <source>
        <dbReference type="EMBL" id="MEN2766650.1"/>
    </source>
</evidence>
<name>A0ABU9XEG5_9BACI</name>
<gene>
    <name evidence="1" type="ORF">ABC228_05565</name>
</gene>
<comment type="caution">
    <text evidence="1">The sequence shown here is derived from an EMBL/GenBank/DDBJ whole genome shotgun (WGS) entry which is preliminary data.</text>
</comment>
<proteinExistence type="predicted"/>
<dbReference type="RefSeq" id="WP_345824095.1">
    <property type="nucleotide sequence ID" value="NZ_JBDIML010000001.1"/>
</dbReference>
<accession>A0ABU9XEG5</accession>
<evidence type="ECO:0000313" key="2">
    <source>
        <dbReference type="Proteomes" id="UP001444625"/>
    </source>
</evidence>
<keyword evidence="2" id="KW-1185">Reference proteome</keyword>
<organism evidence="1 2">
    <name type="scientific">Ornithinibacillus xuwenensis</name>
    <dbReference type="NCBI Taxonomy" id="3144668"/>
    <lineage>
        <taxon>Bacteria</taxon>
        <taxon>Bacillati</taxon>
        <taxon>Bacillota</taxon>
        <taxon>Bacilli</taxon>
        <taxon>Bacillales</taxon>
        <taxon>Bacillaceae</taxon>
        <taxon>Ornithinibacillus</taxon>
    </lineage>
</organism>
<protein>
    <submittedName>
        <fullName evidence="1">Uncharacterized protein</fullName>
    </submittedName>
</protein>
<reference evidence="1 2" key="1">
    <citation type="submission" date="2024-05" db="EMBL/GenBank/DDBJ databases">
        <authorList>
            <person name="Haq I."/>
            <person name="Ullah Z."/>
            <person name="Ahmad R."/>
            <person name="Li M."/>
            <person name="Tong Y."/>
        </authorList>
    </citation>
    <scope>NUCLEOTIDE SEQUENCE [LARGE SCALE GENOMIC DNA]</scope>
    <source>
        <strain evidence="1 2">16A2E</strain>
    </source>
</reference>
<dbReference type="EMBL" id="JBDIML010000001">
    <property type="protein sequence ID" value="MEN2766650.1"/>
    <property type="molecule type" value="Genomic_DNA"/>
</dbReference>
<dbReference type="Proteomes" id="UP001444625">
    <property type="component" value="Unassembled WGS sequence"/>
</dbReference>
<sequence>MKFLIELVYLGLNGNNYSLLIADSHYLGEQKEKTIRQLIFIEI</sequence>